<dbReference type="Proteomes" id="UP000184089">
    <property type="component" value="Unassembled WGS sequence"/>
</dbReference>
<evidence type="ECO:0000256" key="2">
    <source>
        <dbReference type="SAM" id="SignalP"/>
    </source>
</evidence>
<evidence type="ECO:0000313" key="6">
    <source>
        <dbReference type="Proteomes" id="UP000474718"/>
    </source>
</evidence>
<keyword evidence="1" id="KW-0812">Transmembrane</keyword>
<organism evidence="4 5">
    <name type="scientific">Bittarella massiliensis</name>
    <name type="common">ex Durand et al. 2017</name>
    <dbReference type="NCBI Taxonomy" id="1720313"/>
    <lineage>
        <taxon>Bacteria</taxon>
        <taxon>Bacillati</taxon>
        <taxon>Bacillota</taxon>
        <taxon>Clostridia</taxon>
        <taxon>Eubacteriales</taxon>
        <taxon>Oscillospiraceae</taxon>
        <taxon>Bittarella (ex Durand et al. 2017)</taxon>
    </lineage>
</organism>
<feature type="transmembrane region" description="Helical" evidence="1">
    <location>
        <begin position="29"/>
        <end position="47"/>
    </location>
</feature>
<evidence type="ECO:0000256" key="1">
    <source>
        <dbReference type="SAM" id="Phobius"/>
    </source>
</evidence>
<keyword evidence="1" id="KW-0472">Membrane</keyword>
<dbReference type="EMBL" id="WWVX01000001">
    <property type="protein sequence ID" value="MZL68298.1"/>
    <property type="molecule type" value="Genomic_DNA"/>
</dbReference>
<reference evidence="4" key="2">
    <citation type="submission" date="2016-11" db="EMBL/GenBank/DDBJ databases">
        <authorList>
            <person name="Varghese N."/>
            <person name="Submissions S."/>
        </authorList>
    </citation>
    <scope>NUCLEOTIDE SEQUENCE</scope>
    <source>
        <strain evidence="4">DSM 4029</strain>
    </source>
</reference>
<sequence length="58" mass="6141">MKTCDFVVLTALAAAAVFCAVHAACFWDLAALLLLGVSLLLSTVYLIQRTRNQNGGEG</sequence>
<dbReference type="AlphaFoldDB" id="A0AAQ1MEC5"/>
<protein>
    <submittedName>
        <fullName evidence="4">Uncharacterized protein</fullName>
    </submittedName>
</protein>
<gene>
    <name evidence="3" type="ORF">GT747_00715</name>
    <name evidence="4" type="ORF">SAMN05444424_1971</name>
</gene>
<evidence type="ECO:0000313" key="5">
    <source>
        <dbReference type="Proteomes" id="UP000184089"/>
    </source>
</evidence>
<reference evidence="5" key="1">
    <citation type="submission" date="2016-11" db="EMBL/GenBank/DDBJ databases">
        <authorList>
            <person name="Jaros S."/>
            <person name="Januszkiewicz K."/>
            <person name="Wedrychowicz H."/>
        </authorList>
    </citation>
    <scope>NUCLEOTIDE SEQUENCE [LARGE SCALE GENOMIC DNA]</scope>
    <source>
        <strain evidence="5">DSM 4029</strain>
    </source>
</reference>
<keyword evidence="2" id="KW-0732">Signal</keyword>
<evidence type="ECO:0000313" key="4">
    <source>
        <dbReference type="EMBL" id="SHG23078.1"/>
    </source>
</evidence>
<name>A0AAQ1MEC5_9FIRM</name>
<dbReference type="RefSeq" id="WP_161213263.1">
    <property type="nucleotide sequence ID" value="NZ_FQVY01000002.1"/>
</dbReference>
<keyword evidence="1" id="KW-1133">Transmembrane helix</keyword>
<proteinExistence type="predicted"/>
<evidence type="ECO:0000313" key="3">
    <source>
        <dbReference type="EMBL" id="MZL68298.1"/>
    </source>
</evidence>
<dbReference type="EMBL" id="FQVY01000002">
    <property type="protein sequence ID" value="SHG23078.1"/>
    <property type="molecule type" value="Genomic_DNA"/>
</dbReference>
<feature type="chain" id="PRO_5042957603" evidence="2">
    <location>
        <begin position="24"/>
        <end position="58"/>
    </location>
</feature>
<reference evidence="3 6" key="3">
    <citation type="journal article" date="2019" name="Nat. Med.">
        <title>A library of human gut bacterial isolates paired with longitudinal multiomics data enables mechanistic microbiome research.</title>
        <authorList>
            <person name="Poyet M."/>
            <person name="Groussin M."/>
            <person name="Gibbons S.M."/>
            <person name="Avila-Pacheco J."/>
            <person name="Jiang X."/>
            <person name="Kearney S.M."/>
            <person name="Perrotta A.R."/>
            <person name="Berdy B."/>
            <person name="Zhao S."/>
            <person name="Lieberman T.D."/>
            <person name="Swanson P.K."/>
            <person name="Smith M."/>
            <person name="Roesemann S."/>
            <person name="Alexander J.E."/>
            <person name="Rich S.A."/>
            <person name="Livny J."/>
            <person name="Vlamakis H."/>
            <person name="Clish C."/>
            <person name="Bullock K."/>
            <person name="Deik A."/>
            <person name="Scott J."/>
            <person name="Pierce K.A."/>
            <person name="Xavier R.J."/>
            <person name="Alm E.J."/>
        </authorList>
    </citation>
    <scope>NUCLEOTIDE SEQUENCE [LARGE SCALE GENOMIC DNA]</scope>
    <source>
        <strain evidence="3 6">BIOML-A2</strain>
    </source>
</reference>
<comment type="caution">
    <text evidence="4">The sequence shown here is derived from an EMBL/GenBank/DDBJ whole genome shotgun (WGS) entry which is preliminary data.</text>
</comment>
<accession>A0AAQ1MEC5</accession>
<keyword evidence="6" id="KW-1185">Reference proteome</keyword>
<dbReference type="Proteomes" id="UP000474718">
    <property type="component" value="Unassembled WGS sequence"/>
</dbReference>
<feature type="signal peptide" evidence="2">
    <location>
        <begin position="1"/>
        <end position="23"/>
    </location>
</feature>